<proteinExistence type="predicted"/>
<evidence type="ECO:0008006" key="4">
    <source>
        <dbReference type="Google" id="ProtNLM"/>
    </source>
</evidence>
<dbReference type="Pfam" id="PF07027">
    <property type="entry name" value="DUF1318"/>
    <property type="match status" value="1"/>
</dbReference>
<dbReference type="Proteomes" id="UP000217265">
    <property type="component" value="Chromosome"/>
</dbReference>
<keyword evidence="3" id="KW-1185">Reference proteome</keyword>
<sequence>MNTALFRLLALTLALFLAAAAAPSLHAQDLGAIRARMEKRIPQIDALKTQGALGENNRGLLEVRAAAPDADSVSAAENADRTAVYAALAAKTGATADAVAKSRAKQIANNSAPGVWLQRDSGDWYKK</sequence>
<dbReference type="InterPro" id="IPR008309">
    <property type="entry name" value="YdbL"/>
</dbReference>
<reference evidence="2 3" key="1">
    <citation type="submission" date="2017-09" db="EMBL/GenBank/DDBJ databases">
        <title>Complete genome sequence of Verrucomicrobial strain HZ-65, isolated from freshwater.</title>
        <authorList>
            <person name="Choi A."/>
        </authorList>
    </citation>
    <scope>NUCLEOTIDE SEQUENCE [LARGE SCALE GENOMIC DNA]</scope>
    <source>
        <strain evidence="2 3">HZ-65</strain>
    </source>
</reference>
<evidence type="ECO:0000313" key="3">
    <source>
        <dbReference type="Proteomes" id="UP000217265"/>
    </source>
</evidence>
<dbReference type="KEGG" id="vbh:CMV30_02610"/>
<dbReference type="OrthoDB" id="198301at2"/>
<gene>
    <name evidence="2" type="ORF">CMV30_02610</name>
</gene>
<dbReference type="EMBL" id="CP023344">
    <property type="protein sequence ID" value="ATC62941.1"/>
    <property type="molecule type" value="Genomic_DNA"/>
</dbReference>
<dbReference type="AlphaFoldDB" id="A0A290QF13"/>
<accession>A0A290QF13</accession>
<evidence type="ECO:0000313" key="2">
    <source>
        <dbReference type="EMBL" id="ATC62941.1"/>
    </source>
</evidence>
<name>A0A290QF13_9BACT</name>
<organism evidence="2 3">
    <name type="scientific">Nibricoccus aquaticus</name>
    <dbReference type="NCBI Taxonomy" id="2576891"/>
    <lineage>
        <taxon>Bacteria</taxon>
        <taxon>Pseudomonadati</taxon>
        <taxon>Verrucomicrobiota</taxon>
        <taxon>Opitutia</taxon>
        <taxon>Opitutales</taxon>
        <taxon>Opitutaceae</taxon>
        <taxon>Nibricoccus</taxon>
    </lineage>
</organism>
<protein>
    <recommendedName>
        <fullName evidence="4">DUF1318 domain-containing protein</fullName>
    </recommendedName>
</protein>
<feature type="chain" id="PRO_5013330234" description="DUF1318 domain-containing protein" evidence="1">
    <location>
        <begin position="28"/>
        <end position="127"/>
    </location>
</feature>
<feature type="signal peptide" evidence="1">
    <location>
        <begin position="1"/>
        <end position="27"/>
    </location>
</feature>
<evidence type="ECO:0000256" key="1">
    <source>
        <dbReference type="SAM" id="SignalP"/>
    </source>
</evidence>
<keyword evidence="1" id="KW-0732">Signal</keyword>
<dbReference type="RefSeq" id="WP_096054576.1">
    <property type="nucleotide sequence ID" value="NZ_CP023344.1"/>
</dbReference>